<evidence type="ECO:0000256" key="3">
    <source>
        <dbReference type="ARBA" id="ARBA00009381"/>
    </source>
</evidence>
<comment type="similarity">
    <text evidence="3 9">Belongs to the gamma-glutamyltransferase family.</text>
</comment>
<reference evidence="12" key="1">
    <citation type="journal article" date="2018" name="MSphere">
        <title>Fusobacterium Genomics Using MinION and Illumina Sequencing Enables Genome Completion and Correction.</title>
        <authorList>
            <person name="Todd S.M."/>
            <person name="Settlage R.E."/>
            <person name="Lahmers K.K."/>
            <person name="Slade D.J."/>
        </authorList>
    </citation>
    <scope>NUCLEOTIDE SEQUENCE [LARGE SCALE GENOMIC DNA]</scope>
    <source>
        <strain evidence="12">ATCC 27725</strain>
    </source>
</reference>
<evidence type="ECO:0000256" key="1">
    <source>
        <dbReference type="ARBA" id="ARBA00001049"/>
    </source>
</evidence>
<keyword evidence="9" id="KW-0317">Glutathione biosynthesis</keyword>
<dbReference type="InterPro" id="IPR051792">
    <property type="entry name" value="GGT_bact"/>
</dbReference>
<sequence>MISLKRFMKIGSVIVGLMVNVFTTSSAAHPLNLYGRHAEGKNGIVAAAKPEVSQIGVEVLQKGGNAVDAAVATAFAISVFEPNASGIGGGGFMLIRMAKTGKTVVIDYREKAPAKATPDMFVLDENGKVINDEIIVGGKASGVPGTVAGLLTALEKYGTMKRADVMAPAIKYAKEGIPVTVNLESIIKDNYEKLAQFDAAAEIYLKDGLPYEIGDIIKNPDLARTLTKISKEGKKAFYEGEIAKKIADEVQKQGGLMTVEDLKNYTIEEREPVVGKYRDYTIISCPPASSGGTHIVQLLNMVENYDLKAMGDNTPESWHVWAESMRQAFADRAEYMGDTAYVKVPLKGLTSKEYAKELVKKIDLEKAGKDIKAGDPSKYESGSTTHFSVMDKEGNMVAVTQTINYFFGSGVVVPGTGIMMNNEMDDFVPQKNMKNSIEGGKRPLSSMSPTLVLDPKNRPLMTIGSPGATRIIPAVALTISNVIDHGMTIQEAINAPRIAQFQSGKLNIEGRVSHESYNKLKEMGHEINVRDSYDAYFGGVHGVMMDYNTKTLQGGADPRRDGQAASF</sequence>
<dbReference type="InterPro" id="IPR043138">
    <property type="entry name" value="GGT_lsub"/>
</dbReference>
<dbReference type="Proteomes" id="UP000241238">
    <property type="component" value="Chromosome"/>
</dbReference>
<feature type="chain" id="PRO_5046923111" description="Glutathione hydrolase proenzyme" evidence="10">
    <location>
        <begin position="28"/>
        <end position="567"/>
    </location>
</feature>
<dbReference type="EC" id="2.3.2.2" evidence="9"/>
<comment type="catalytic activity">
    <reaction evidence="1 9">
        <text>an S-substituted glutathione + H2O = an S-substituted L-cysteinylglycine + L-glutamate</text>
        <dbReference type="Rhea" id="RHEA:59468"/>
        <dbReference type="ChEBI" id="CHEBI:15377"/>
        <dbReference type="ChEBI" id="CHEBI:29985"/>
        <dbReference type="ChEBI" id="CHEBI:90779"/>
        <dbReference type="ChEBI" id="CHEBI:143103"/>
        <dbReference type="EC" id="3.4.19.13"/>
    </reaction>
</comment>
<dbReference type="GeneID" id="77466678"/>
<dbReference type="PRINTS" id="PR01210">
    <property type="entry name" value="GGTRANSPTASE"/>
</dbReference>
<dbReference type="Gene3D" id="1.10.246.130">
    <property type="match status" value="1"/>
</dbReference>
<dbReference type="InterPro" id="IPR000101">
    <property type="entry name" value="GGT_peptidase"/>
</dbReference>
<evidence type="ECO:0000256" key="9">
    <source>
        <dbReference type="RuleBase" id="RU368036"/>
    </source>
</evidence>
<organism evidence="11 12">
    <name type="scientific">Fusobacterium varium ATCC 27725</name>
    <dbReference type="NCBI Taxonomy" id="469618"/>
    <lineage>
        <taxon>Bacteria</taxon>
        <taxon>Fusobacteriati</taxon>
        <taxon>Fusobacteriota</taxon>
        <taxon>Fusobacteriia</taxon>
        <taxon>Fusobacteriales</taxon>
        <taxon>Fusobacteriaceae</taxon>
        <taxon>Fusobacterium</taxon>
    </lineage>
</organism>
<dbReference type="Gene3D" id="3.60.20.40">
    <property type="match status" value="1"/>
</dbReference>
<evidence type="ECO:0000313" key="12">
    <source>
        <dbReference type="Proteomes" id="UP000241238"/>
    </source>
</evidence>
<evidence type="ECO:0000256" key="5">
    <source>
        <dbReference type="ARBA" id="ARBA00022801"/>
    </source>
</evidence>
<comment type="subunit">
    <text evidence="9">This enzyme consists of two polypeptide chains, which are synthesized in precursor form from a single polypeptide.</text>
</comment>
<evidence type="ECO:0000256" key="4">
    <source>
        <dbReference type="ARBA" id="ARBA00022679"/>
    </source>
</evidence>
<protein>
    <recommendedName>
        <fullName evidence="9">Glutathione hydrolase proenzyme</fullName>
        <ecNumber evidence="9">2.3.2.2</ecNumber>
        <ecNumber evidence="9">3.4.19.13</ecNumber>
    </recommendedName>
    <component>
        <recommendedName>
            <fullName evidence="9">Glutathione hydrolase large chain</fullName>
        </recommendedName>
    </component>
    <component>
        <recommendedName>
            <fullName evidence="9">Glutathione hydrolase small chain</fullName>
        </recommendedName>
    </component>
</protein>
<dbReference type="InterPro" id="IPR043137">
    <property type="entry name" value="GGT_ssub_C"/>
</dbReference>
<dbReference type="EC" id="3.4.19.13" evidence="9"/>
<comment type="catalytic activity">
    <reaction evidence="8 9">
        <text>an N-terminal (5-L-glutamyl)-[peptide] + an alpha-amino acid = 5-L-glutamyl amino acid + an N-terminal L-alpha-aminoacyl-[peptide]</text>
        <dbReference type="Rhea" id="RHEA:23904"/>
        <dbReference type="Rhea" id="RHEA-COMP:9780"/>
        <dbReference type="Rhea" id="RHEA-COMP:9795"/>
        <dbReference type="ChEBI" id="CHEBI:77644"/>
        <dbReference type="ChEBI" id="CHEBI:78597"/>
        <dbReference type="ChEBI" id="CHEBI:78599"/>
        <dbReference type="ChEBI" id="CHEBI:78608"/>
        <dbReference type="EC" id="2.3.2.2"/>
    </reaction>
</comment>
<comment type="catalytic activity">
    <reaction evidence="2 9">
        <text>glutathione + H2O = L-cysteinylglycine + L-glutamate</text>
        <dbReference type="Rhea" id="RHEA:28807"/>
        <dbReference type="ChEBI" id="CHEBI:15377"/>
        <dbReference type="ChEBI" id="CHEBI:29985"/>
        <dbReference type="ChEBI" id="CHEBI:57925"/>
        <dbReference type="ChEBI" id="CHEBI:61694"/>
        <dbReference type="EC" id="3.4.19.13"/>
    </reaction>
</comment>
<keyword evidence="5 9" id="KW-0378">Hydrolase</keyword>
<dbReference type="PROSITE" id="PS00462">
    <property type="entry name" value="G_GLU_TRANSPEPTIDASE"/>
    <property type="match status" value="1"/>
</dbReference>
<evidence type="ECO:0000256" key="6">
    <source>
        <dbReference type="ARBA" id="ARBA00023145"/>
    </source>
</evidence>
<proteinExistence type="inferred from homology"/>
<dbReference type="PANTHER" id="PTHR43199:SF1">
    <property type="entry name" value="GLUTATHIONE HYDROLASE PROENZYME"/>
    <property type="match status" value="1"/>
</dbReference>
<keyword evidence="6 9" id="KW-0865">Zymogen</keyword>
<keyword evidence="12" id="KW-1185">Reference proteome</keyword>
<accession>A0ABM6U152</accession>
<dbReference type="SUPFAM" id="SSF56235">
    <property type="entry name" value="N-terminal nucleophile aminohydrolases (Ntn hydrolases)"/>
    <property type="match status" value="1"/>
</dbReference>
<gene>
    <name evidence="11" type="primary">ggt</name>
    <name evidence="11" type="ORF">C4N18_01645</name>
</gene>
<comment type="pathway">
    <text evidence="9">Sulfur metabolism; glutathione metabolism.</text>
</comment>
<name>A0ABM6U152_FUSVA</name>
<dbReference type="PANTHER" id="PTHR43199">
    <property type="entry name" value="GLUTATHIONE HYDROLASE"/>
    <property type="match status" value="1"/>
</dbReference>
<dbReference type="Pfam" id="PF01019">
    <property type="entry name" value="G_glu_transpept"/>
    <property type="match status" value="1"/>
</dbReference>
<feature type="signal peptide" evidence="10">
    <location>
        <begin position="1"/>
        <end position="27"/>
    </location>
</feature>
<dbReference type="EMBL" id="CP028103">
    <property type="protein sequence ID" value="AVQ29991.1"/>
    <property type="molecule type" value="Genomic_DNA"/>
</dbReference>
<evidence type="ECO:0000256" key="8">
    <source>
        <dbReference type="ARBA" id="ARBA00047417"/>
    </source>
</evidence>
<dbReference type="RefSeq" id="WP_005946746.1">
    <property type="nucleotide sequence ID" value="NZ_CP028103.1"/>
</dbReference>
<dbReference type="InterPro" id="IPR055262">
    <property type="entry name" value="GGT_CS"/>
</dbReference>
<dbReference type="InterPro" id="IPR029055">
    <property type="entry name" value="Ntn_hydrolases_N"/>
</dbReference>
<comment type="PTM">
    <text evidence="9">Cleaved by autocatalysis into a large and a small subunit.</text>
</comment>
<evidence type="ECO:0000256" key="7">
    <source>
        <dbReference type="ARBA" id="ARBA00023315"/>
    </source>
</evidence>
<keyword evidence="4 9" id="KW-0808">Transferase</keyword>
<dbReference type="NCBIfam" id="TIGR00066">
    <property type="entry name" value="g_glut_trans"/>
    <property type="match status" value="1"/>
</dbReference>
<evidence type="ECO:0000256" key="10">
    <source>
        <dbReference type="SAM" id="SignalP"/>
    </source>
</evidence>
<evidence type="ECO:0000313" key="11">
    <source>
        <dbReference type="EMBL" id="AVQ29991.1"/>
    </source>
</evidence>
<keyword evidence="7 9" id="KW-0012">Acyltransferase</keyword>
<keyword evidence="10" id="KW-0732">Signal</keyword>
<evidence type="ECO:0000256" key="2">
    <source>
        <dbReference type="ARBA" id="ARBA00001089"/>
    </source>
</evidence>